<feature type="region of interest" description="Disordered" evidence="3">
    <location>
        <begin position="97"/>
        <end position="118"/>
    </location>
</feature>
<evidence type="ECO:0000259" key="4">
    <source>
        <dbReference type="PROSITE" id="PS50303"/>
    </source>
</evidence>
<dbReference type="SUPFAM" id="SSF48371">
    <property type="entry name" value="ARM repeat"/>
    <property type="match status" value="1"/>
</dbReference>
<evidence type="ECO:0000256" key="3">
    <source>
        <dbReference type="SAM" id="MobiDB-lite"/>
    </source>
</evidence>
<sequence>MLNESVIKPLSSNLFINSSPIARHYSSYNSFSNKNSNQNFNHSDANVNINQMPVHLISSDLWEAITGEHLSPISICQILSYYLPLTATHPNQNGANFSSTDNNMNNANNFHYNNRNSSFETGNGQSLQGIQYVVMSKDRLGSRNLQQQLEEGNKEERSIIFDALYPSFTDLVSDQAANFVIQKLCEVTTPEQHKKMLQFFLSHIESVVDQPNSCRVLQRFIECNSSGTEAISNVEKIFDAVKKAPGLLNLCFSQNGNHIVQRFIELLPDRTNEVIRCIIPHLVDLAGDNCGCRVVQRLFERYSVDILAPLVDEVLKHSASLATNQYGNYVVQNILEAKRPEHISRLISNFKGHFYNFSMHKFASNVVEKVIRAADGYEQQIIFNEILGGNEDDNSYNHGKSSNKRYKEDRILNMIMDQFGNYVMQRIIEFGSESQQNTIANVVYNNYDSLITINFAKHVISKLEEIGFQF</sequence>
<feature type="repeat" description="Pumilio" evidence="2">
    <location>
        <begin position="126"/>
        <end position="162"/>
    </location>
</feature>
<dbReference type="PANTHER" id="PTHR12537">
    <property type="entry name" value="RNA BINDING PROTEIN PUMILIO-RELATED"/>
    <property type="match status" value="1"/>
</dbReference>
<dbReference type="Proteomes" id="UP001470230">
    <property type="component" value="Unassembled WGS sequence"/>
</dbReference>
<dbReference type="PANTHER" id="PTHR12537:SF12">
    <property type="entry name" value="MATERNAL PROTEIN PUMILIO"/>
    <property type="match status" value="1"/>
</dbReference>
<feature type="repeat" description="Pumilio" evidence="2">
    <location>
        <begin position="349"/>
        <end position="384"/>
    </location>
</feature>
<accession>A0ABR2JKC8</accession>
<feature type="repeat" description="Pumilio" evidence="2">
    <location>
        <begin position="313"/>
        <end position="348"/>
    </location>
</feature>
<evidence type="ECO:0000313" key="6">
    <source>
        <dbReference type="Proteomes" id="UP001470230"/>
    </source>
</evidence>
<dbReference type="PROSITE" id="PS50302">
    <property type="entry name" value="PUM"/>
    <property type="match status" value="6"/>
</dbReference>
<dbReference type="InterPro" id="IPR033133">
    <property type="entry name" value="PUM-HD"/>
</dbReference>
<dbReference type="EMBL" id="JAPFFF010000011">
    <property type="protein sequence ID" value="KAK8877853.1"/>
    <property type="molecule type" value="Genomic_DNA"/>
</dbReference>
<name>A0ABR2JKC8_9EUKA</name>
<keyword evidence="1" id="KW-0677">Repeat</keyword>
<dbReference type="InterPro" id="IPR016024">
    <property type="entry name" value="ARM-type_fold"/>
</dbReference>
<evidence type="ECO:0000256" key="1">
    <source>
        <dbReference type="ARBA" id="ARBA00022737"/>
    </source>
</evidence>
<dbReference type="InterPro" id="IPR011989">
    <property type="entry name" value="ARM-like"/>
</dbReference>
<evidence type="ECO:0000313" key="5">
    <source>
        <dbReference type="EMBL" id="KAK8877853.1"/>
    </source>
</evidence>
<comment type="caution">
    <text evidence="5">The sequence shown here is derived from an EMBL/GenBank/DDBJ whole genome shotgun (WGS) entry which is preliminary data.</text>
</comment>
<evidence type="ECO:0000256" key="2">
    <source>
        <dbReference type="PROSITE-ProRule" id="PRU00317"/>
    </source>
</evidence>
<keyword evidence="6" id="KW-1185">Reference proteome</keyword>
<feature type="repeat" description="Pumilio" evidence="2">
    <location>
        <begin position="277"/>
        <end position="312"/>
    </location>
</feature>
<dbReference type="Gene3D" id="1.25.10.10">
    <property type="entry name" value="Leucine-rich Repeat Variant"/>
    <property type="match status" value="2"/>
</dbReference>
<proteinExistence type="predicted"/>
<organism evidence="5 6">
    <name type="scientific">Tritrichomonas musculus</name>
    <dbReference type="NCBI Taxonomy" id="1915356"/>
    <lineage>
        <taxon>Eukaryota</taxon>
        <taxon>Metamonada</taxon>
        <taxon>Parabasalia</taxon>
        <taxon>Tritrichomonadida</taxon>
        <taxon>Tritrichomonadidae</taxon>
        <taxon>Tritrichomonas</taxon>
    </lineage>
</organism>
<feature type="repeat" description="Pumilio" evidence="2">
    <location>
        <begin position="163"/>
        <end position="198"/>
    </location>
</feature>
<dbReference type="Pfam" id="PF00806">
    <property type="entry name" value="PUF"/>
    <property type="match status" value="8"/>
</dbReference>
<reference evidence="5 6" key="1">
    <citation type="submission" date="2024-04" db="EMBL/GenBank/DDBJ databases">
        <title>Tritrichomonas musculus Genome.</title>
        <authorList>
            <person name="Alves-Ferreira E."/>
            <person name="Grigg M."/>
            <person name="Lorenzi H."/>
            <person name="Galac M."/>
        </authorList>
    </citation>
    <scope>NUCLEOTIDE SEQUENCE [LARGE SCALE GENOMIC DNA]</scope>
    <source>
        <strain evidence="5 6">EAF2021</strain>
    </source>
</reference>
<protein>
    <recommendedName>
        <fullName evidence="4">PUM-HD domain-containing protein</fullName>
    </recommendedName>
</protein>
<dbReference type="InterPro" id="IPR001313">
    <property type="entry name" value="Pumilio_RNA-bd_rpt"/>
</dbReference>
<feature type="repeat" description="Pumilio" evidence="2">
    <location>
        <begin position="405"/>
        <end position="441"/>
    </location>
</feature>
<dbReference type="PROSITE" id="PS50303">
    <property type="entry name" value="PUM_HD"/>
    <property type="match status" value="1"/>
</dbReference>
<dbReference type="SMART" id="SM00025">
    <property type="entry name" value="Pumilio"/>
    <property type="match status" value="8"/>
</dbReference>
<gene>
    <name evidence="5" type="ORF">M9Y10_004616</name>
</gene>
<feature type="domain" description="PUM-HD" evidence="4">
    <location>
        <begin position="99"/>
        <end position="467"/>
    </location>
</feature>